<protein>
    <submittedName>
        <fullName evidence="1">Uncharacterized protein</fullName>
    </submittedName>
</protein>
<dbReference type="RefSeq" id="WP_174625422.1">
    <property type="nucleotide sequence ID" value="NZ_CADCXN010000051.1"/>
</dbReference>
<name>A0A8S0X035_9GAMM</name>
<dbReference type="Proteomes" id="UP000494216">
    <property type="component" value="Unassembled WGS sequence"/>
</dbReference>
<keyword evidence="2" id="KW-1185">Reference proteome</keyword>
<proteinExistence type="predicted"/>
<evidence type="ECO:0000313" key="2">
    <source>
        <dbReference type="Proteomes" id="UP000494216"/>
    </source>
</evidence>
<gene>
    <name evidence="1" type="ORF">METHB2_230020</name>
</gene>
<accession>A0A8S0X035</accession>
<evidence type="ECO:0000313" key="1">
    <source>
        <dbReference type="EMBL" id="CAA9890498.1"/>
    </source>
</evidence>
<organism evidence="1 2">
    <name type="scientific">Candidatus Methylobacter favarea</name>
    <dbReference type="NCBI Taxonomy" id="2707345"/>
    <lineage>
        <taxon>Bacteria</taxon>
        <taxon>Pseudomonadati</taxon>
        <taxon>Pseudomonadota</taxon>
        <taxon>Gammaproteobacteria</taxon>
        <taxon>Methylococcales</taxon>
        <taxon>Methylococcaceae</taxon>
        <taxon>Methylobacter</taxon>
    </lineage>
</organism>
<sequence>MTYEAPLTTIIQCRTKSRATDPTGRSPLVGLKARIDWEALSPELKRVREKERKRQAGAKPFEEVLMFRNWALQ</sequence>
<comment type="caution">
    <text evidence="1">The sequence shown here is derived from an EMBL/GenBank/DDBJ whole genome shotgun (WGS) entry which is preliminary data.</text>
</comment>
<dbReference type="EMBL" id="CADCXN010000051">
    <property type="protein sequence ID" value="CAA9890498.1"/>
    <property type="molecule type" value="Genomic_DNA"/>
</dbReference>
<dbReference type="AlphaFoldDB" id="A0A8S0X035"/>
<reference evidence="1 2" key="1">
    <citation type="submission" date="2020-02" db="EMBL/GenBank/DDBJ databases">
        <authorList>
            <person name="Hogendoorn C."/>
        </authorList>
    </citation>
    <scope>NUCLEOTIDE SEQUENCE [LARGE SCALE GENOMIC DNA]</scope>
    <source>
        <strain evidence="1">METHB21</strain>
    </source>
</reference>